<protein>
    <submittedName>
        <fullName evidence="1">Uncharacterized protein</fullName>
    </submittedName>
</protein>
<dbReference type="EMBL" id="CALTRL010005698">
    <property type="protein sequence ID" value="CAH7684961.1"/>
    <property type="molecule type" value="Genomic_DNA"/>
</dbReference>
<accession>A0AAV0BDS4</accession>
<evidence type="ECO:0000313" key="1">
    <source>
        <dbReference type="EMBL" id="CAH7684961.1"/>
    </source>
</evidence>
<evidence type="ECO:0000313" key="2">
    <source>
        <dbReference type="Proteomes" id="UP001153365"/>
    </source>
</evidence>
<comment type="caution">
    <text evidence="1">The sequence shown here is derived from an EMBL/GenBank/DDBJ whole genome shotgun (WGS) entry which is preliminary data.</text>
</comment>
<organism evidence="1 2">
    <name type="scientific">Phakopsora pachyrhizi</name>
    <name type="common">Asian soybean rust disease fungus</name>
    <dbReference type="NCBI Taxonomy" id="170000"/>
    <lineage>
        <taxon>Eukaryota</taxon>
        <taxon>Fungi</taxon>
        <taxon>Dikarya</taxon>
        <taxon>Basidiomycota</taxon>
        <taxon>Pucciniomycotina</taxon>
        <taxon>Pucciniomycetes</taxon>
        <taxon>Pucciniales</taxon>
        <taxon>Phakopsoraceae</taxon>
        <taxon>Phakopsora</taxon>
    </lineage>
</organism>
<name>A0AAV0BDS4_PHAPC</name>
<gene>
    <name evidence="1" type="ORF">PPACK8108_LOCUS19414</name>
</gene>
<reference evidence="1" key="1">
    <citation type="submission" date="2022-06" db="EMBL/GenBank/DDBJ databases">
        <authorList>
            <consortium name="SYNGENTA / RWTH Aachen University"/>
        </authorList>
    </citation>
    <scope>NUCLEOTIDE SEQUENCE</scope>
</reference>
<proteinExistence type="predicted"/>
<dbReference type="AlphaFoldDB" id="A0AAV0BDS4"/>
<keyword evidence="2" id="KW-1185">Reference proteome</keyword>
<dbReference type="Gene3D" id="1.10.287.80">
    <property type="entry name" value="ATP synthase, gamma subunit, helix hairpin domain"/>
    <property type="match status" value="1"/>
</dbReference>
<sequence>MMKYQDSPSVLLDGLLDLTWNLMGNSGKTTKLMKMIANTKLGKAQKAMTDENFWMWSSAVTREFVPFAMTNTIYRALTSACKNEPDDATSNAQLVLPSLQMGFNSTWALVAEGPMDDGIGGGMDGADGGIGQCNGWCSWVDCYFRHWWMKYEDCGSGWRLLIAWSKLYYTTHRGLVSKGTSEEKGGRTESYLQEIAQNIPTGYPGARYVVRDTGDQIDLRYNMRADTF</sequence>
<dbReference type="Proteomes" id="UP001153365">
    <property type="component" value="Unassembled WGS sequence"/>
</dbReference>